<accession>A0A9D4IIB1</accession>
<evidence type="ECO:0000313" key="2">
    <source>
        <dbReference type="Proteomes" id="UP000828390"/>
    </source>
</evidence>
<protein>
    <submittedName>
        <fullName evidence="1">Uncharacterized protein</fullName>
    </submittedName>
</protein>
<name>A0A9D4IIB1_DREPO</name>
<proteinExistence type="predicted"/>
<dbReference type="Proteomes" id="UP000828390">
    <property type="component" value="Unassembled WGS sequence"/>
</dbReference>
<sequence length="56" mass="6209">MVTADVCSRKHSCVHLNDAGLEPSWRQYKIDLVVYLPVWSSLIAVLDGLCGCSVFL</sequence>
<dbReference type="EMBL" id="JAIWYP010000009">
    <property type="protein sequence ID" value="KAH3774139.1"/>
    <property type="molecule type" value="Genomic_DNA"/>
</dbReference>
<gene>
    <name evidence="1" type="ORF">DPMN_175513</name>
</gene>
<reference evidence="1" key="1">
    <citation type="journal article" date="2019" name="bioRxiv">
        <title>The Genome of the Zebra Mussel, Dreissena polymorpha: A Resource for Invasive Species Research.</title>
        <authorList>
            <person name="McCartney M.A."/>
            <person name="Auch B."/>
            <person name="Kono T."/>
            <person name="Mallez S."/>
            <person name="Zhang Y."/>
            <person name="Obille A."/>
            <person name="Becker A."/>
            <person name="Abrahante J.E."/>
            <person name="Garbe J."/>
            <person name="Badalamenti J.P."/>
            <person name="Herman A."/>
            <person name="Mangelson H."/>
            <person name="Liachko I."/>
            <person name="Sullivan S."/>
            <person name="Sone E.D."/>
            <person name="Koren S."/>
            <person name="Silverstein K.A.T."/>
            <person name="Beckman K.B."/>
            <person name="Gohl D.M."/>
        </authorList>
    </citation>
    <scope>NUCLEOTIDE SEQUENCE</scope>
    <source>
        <strain evidence="1">Duluth1</strain>
        <tissue evidence="1">Whole animal</tissue>
    </source>
</reference>
<comment type="caution">
    <text evidence="1">The sequence shown here is derived from an EMBL/GenBank/DDBJ whole genome shotgun (WGS) entry which is preliminary data.</text>
</comment>
<organism evidence="1 2">
    <name type="scientific">Dreissena polymorpha</name>
    <name type="common">Zebra mussel</name>
    <name type="synonym">Mytilus polymorpha</name>
    <dbReference type="NCBI Taxonomy" id="45954"/>
    <lineage>
        <taxon>Eukaryota</taxon>
        <taxon>Metazoa</taxon>
        <taxon>Spiralia</taxon>
        <taxon>Lophotrochozoa</taxon>
        <taxon>Mollusca</taxon>
        <taxon>Bivalvia</taxon>
        <taxon>Autobranchia</taxon>
        <taxon>Heteroconchia</taxon>
        <taxon>Euheterodonta</taxon>
        <taxon>Imparidentia</taxon>
        <taxon>Neoheterodontei</taxon>
        <taxon>Myida</taxon>
        <taxon>Dreissenoidea</taxon>
        <taxon>Dreissenidae</taxon>
        <taxon>Dreissena</taxon>
    </lineage>
</organism>
<dbReference type="AlphaFoldDB" id="A0A9D4IIB1"/>
<reference evidence="1" key="2">
    <citation type="submission" date="2020-11" db="EMBL/GenBank/DDBJ databases">
        <authorList>
            <person name="McCartney M.A."/>
            <person name="Auch B."/>
            <person name="Kono T."/>
            <person name="Mallez S."/>
            <person name="Becker A."/>
            <person name="Gohl D.M."/>
            <person name="Silverstein K.A.T."/>
            <person name="Koren S."/>
            <person name="Bechman K.B."/>
            <person name="Herman A."/>
            <person name="Abrahante J.E."/>
            <person name="Garbe J."/>
        </authorList>
    </citation>
    <scope>NUCLEOTIDE SEQUENCE</scope>
    <source>
        <strain evidence="1">Duluth1</strain>
        <tissue evidence="1">Whole animal</tissue>
    </source>
</reference>
<keyword evidence="2" id="KW-1185">Reference proteome</keyword>
<evidence type="ECO:0000313" key="1">
    <source>
        <dbReference type="EMBL" id="KAH3774139.1"/>
    </source>
</evidence>